<comment type="subcellular location">
    <subcellularLocation>
        <location evidence="7">Cell inner membrane</location>
        <topology evidence="7">Multi-pass membrane protein</topology>
    </subcellularLocation>
    <subcellularLocation>
        <location evidence="1">Cell membrane</location>
        <topology evidence="1">Multi-pass membrane protein</topology>
    </subcellularLocation>
</comment>
<dbReference type="InterPro" id="IPR049177">
    <property type="entry name" value="MgtC_SapB_SrpB_YhiD_N"/>
</dbReference>
<proteinExistence type="inferred from homology"/>
<feature type="domain" description="MgtC/SapB/SrpB/YhiD N-terminal" evidence="8">
    <location>
        <begin position="15"/>
        <end position="138"/>
    </location>
</feature>
<keyword evidence="5 7" id="KW-1133">Transmembrane helix</keyword>
<evidence type="ECO:0000256" key="6">
    <source>
        <dbReference type="ARBA" id="ARBA00023136"/>
    </source>
</evidence>
<comment type="similarity">
    <text evidence="2 7">Belongs to the MgtC/SapB family.</text>
</comment>
<evidence type="ECO:0000256" key="3">
    <source>
        <dbReference type="ARBA" id="ARBA00022475"/>
    </source>
</evidence>
<dbReference type="EMBL" id="JAVRHS010000012">
    <property type="protein sequence ID" value="MDT0576875.1"/>
    <property type="molecule type" value="Genomic_DNA"/>
</dbReference>
<evidence type="ECO:0000313" key="9">
    <source>
        <dbReference type="EMBL" id="MDT0576875.1"/>
    </source>
</evidence>
<gene>
    <name evidence="9" type="ORF">RM533_11905</name>
</gene>
<comment type="caution">
    <text evidence="9">The sequence shown here is derived from an EMBL/GenBank/DDBJ whole genome shotgun (WGS) entry which is preliminary data.</text>
</comment>
<evidence type="ECO:0000256" key="1">
    <source>
        <dbReference type="ARBA" id="ARBA00004651"/>
    </source>
</evidence>
<dbReference type="InterPro" id="IPR003416">
    <property type="entry name" value="MgtC/SapB/SrpB/YhiD_fam"/>
</dbReference>
<dbReference type="Pfam" id="PF02308">
    <property type="entry name" value="MgtC"/>
    <property type="match status" value="1"/>
</dbReference>
<dbReference type="PANTHER" id="PTHR33778:SF1">
    <property type="entry name" value="MAGNESIUM TRANSPORTER YHID-RELATED"/>
    <property type="match status" value="1"/>
</dbReference>
<evidence type="ECO:0000313" key="10">
    <source>
        <dbReference type="Proteomes" id="UP001259803"/>
    </source>
</evidence>
<keyword evidence="3" id="KW-1003">Cell membrane</keyword>
<dbReference type="Proteomes" id="UP001259803">
    <property type="component" value="Unassembled WGS sequence"/>
</dbReference>
<evidence type="ECO:0000259" key="8">
    <source>
        <dbReference type="Pfam" id="PF02308"/>
    </source>
</evidence>
<feature type="transmembrane region" description="Helical" evidence="7">
    <location>
        <begin position="106"/>
        <end position="133"/>
    </location>
</feature>
<evidence type="ECO:0000256" key="4">
    <source>
        <dbReference type="ARBA" id="ARBA00022692"/>
    </source>
</evidence>
<name>A0ABU2ZJU9_9SPHN</name>
<feature type="transmembrane region" description="Helical" evidence="7">
    <location>
        <begin position="7"/>
        <end position="27"/>
    </location>
</feature>
<feature type="transmembrane region" description="Helical" evidence="7">
    <location>
        <begin position="39"/>
        <end position="56"/>
    </location>
</feature>
<reference evidence="9 10" key="1">
    <citation type="submission" date="2023-09" db="EMBL/GenBank/DDBJ databases">
        <authorList>
            <person name="Rey-Velasco X."/>
        </authorList>
    </citation>
    <scope>NUCLEOTIDE SEQUENCE [LARGE SCALE GENOMIC DNA]</scope>
    <source>
        <strain evidence="9 10">F390</strain>
    </source>
</reference>
<keyword evidence="10" id="KW-1185">Reference proteome</keyword>
<keyword evidence="4 7" id="KW-0812">Transmembrane</keyword>
<protein>
    <recommendedName>
        <fullName evidence="7">Protein MgtC</fullName>
    </recommendedName>
</protein>
<organism evidence="9 10">
    <name type="scientific">Croceicoccus esteveae</name>
    <dbReference type="NCBI Taxonomy" id="3075597"/>
    <lineage>
        <taxon>Bacteria</taxon>
        <taxon>Pseudomonadati</taxon>
        <taxon>Pseudomonadota</taxon>
        <taxon>Alphaproteobacteria</taxon>
        <taxon>Sphingomonadales</taxon>
        <taxon>Erythrobacteraceae</taxon>
        <taxon>Croceicoccus</taxon>
    </lineage>
</organism>
<dbReference type="PANTHER" id="PTHR33778">
    <property type="entry name" value="PROTEIN MGTC"/>
    <property type="match status" value="1"/>
</dbReference>
<sequence>MHFEVDVLIGYFWQLALAFALALPLGWERGSGRSSVGFRTLPVVAMASCGFALLAIKLPDADAGSLTRLLQGLMGGIGFIGGGAIIKNNGSVKGLVTAASVWNVGAIGVAVAFGIVEIAVVLMMLNLAVLLLLTPVAKIVADNSPDA</sequence>
<dbReference type="RefSeq" id="WP_311341448.1">
    <property type="nucleotide sequence ID" value="NZ_JAVRHS010000012.1"/>
</dbReference>
<feature type="transmembrane region" description="Helical" evidence="7">
    <location>
        <begin position="68"/>
        <end position="86"/>
    </location>
</feature>
<keyword evidence="7" id="KW-0997">Cell inner membrane</keyword>
<accession>A0ABU2ZJU9</accession>
<evidence type="ECO:0000256" key="2">
    <source>
        <dbReference type="ARBA" id="ARBA00009298"/>
    </source>
</evidence>
<keyword evidence="6 7" id="KW-0472">Membrane</keyword>
<dbReference type="PRINTS" id="PR01837">
    <property type="entry name" value="MGTCSAPBPROT"/>
</dbReference>
<evidence type="ECO:0000256" key="5">
    <source>
        <dbReference type="ARBA" id="ARBA00022989"/>
    </source>
</evidence>
<evidence type="ECO:0000256" key="7">
    <source>
        <dbReference type="RuleBase" id="RU365041"/>
    </source>
</evidence>